<dbReference type="EMBL" id="AUZY01012815">
    <property type="protein sequence ID" value="EQD27642.1"/>
    <property type="molecule type" value="Genomic_DNA"/>
</dbReference>
<organism evidence="2">
    <name type="scientific">mine drainage metagenome</name>
    <dbReference type="NCBI Taxonomy" id="410659"/>
    <lineage>
        <taxon>unclassified sequences</taxon>
        <taxon>metagenomes</taxon>
        <taxon>ecological metagenomes</taxon>
    </lineage>
</organism>
<proteinExistence type="predicted"/>
<dbReference type="SUPFAM" id="SSF51182">
    <property type="entry name" value="RmlC-like cupins"/>
    <property type="match status" value="1"/>
</dbReference>
<evidence type="ECO:0000259" key="1">
    <source>
        <dbReference type="Pfam" id="PF07883"/>
    </source>
</evidence>
<comment type="caution">
    <text evidence="2">The sequence shown here is derived from an EMBL/GenBank/DDBJ whole genome shotgun (WGS) entry which is preliminary data.</text>
</comment>
<evidence type="ECO:0000313" key="2">
    <source>
        <dbReference type="EMBL" id="EQD27642.1"/>
    </source>
</evidence>
<reference evidence="2" key="1">
    <citation type="submission" date="2013-08" db="EMBL/GenBank/DDBJ databases">
        <authorList>
            <person name="Mendez C."/>
            <person name="Richter M."/>
            <person name="Ferrer M."/>
            <person name="Sanchez J."/>
        </authorList>
    </citation>
    <scope>NUCLEOTIDE SEQUENCE</scope>
</reference>
<dbReference type="AlphaFoldDB" id="T0Y716"/>
<dbReference type="Gene3D" id="2.60.120.10">
    <property type="entry name" value="Jelly Rolls"/>
    <property type="match status" value="1"/>
</dbReference>
<dbReference type="InterPro" id="IPR014710">
    <property type="entry name" value="RmlC-like_jellyroll"/>
</dbReference>
<sequence length="115" mass="12784">MGRSPVPSHGRFTPEVAMRLLARSKDAQFVVVLEHGSASVEIYKPHKIDPQVPHDQDEIYVILSGSGFFVHDGVRQPFEAGEVLFVAAGVPHRFEDFTEDFATWAIFYGPEGGEK</sequence>
<accession>T0Y716</accession>
<dbReference type="Pfam" id="PF07883">
    <property type="entry name" value="Cupin_2"/>
    <property type="match status" value="1"/>
</dbReference>
<gene>
    <name evidence="2" type="ORF">B1B_19080</name>
</gene>
<dbReference type="InterPro" id="IPR013096">
    <property type="entry name" value="Cupin_2"/>
</dbReference>
<feature type="domain" description="Cupin type-2" evidence="1">
    <location>
        <begin position="41"/>
        <end position="95"/>
    </location>
</feature>
<dbReference type="InterPro" id="IPR011051">
    <property type="entry name" value="RmlC_Cupin_sf"/>
</dbReference>
<name>T0Y716_9ZZZZ</name>
<protein>
    <submittedName>
        <fullName evidence="2">Cupin 2, conserved barrel domain protein</fullName>
    </submittedName>
</protein>
<reference evidence="2" key="2">
    <citation type="journal article" date="2014" name="ISME J.">
        <title>Microbial stratification in low pH oxic and suboxic macroscopic growths along an acid mine drainage.</title>
        <authorList>
            <person name="Mendez-Garcia C."/>
            <person name="Mesa V."/>
            <person name="Sprenger R.R."/>
            <person name="Richter M."/>
            <person name="Diez M.S."/>
            <person name="Solano J."/>
            <person name="Bargiela R."/>
            <person name="Golyshina O.V."/>
            <person name="Manteca A."/>
            <person name="Ramos J.L."/>
            <person name="Gallego J.R."/>
            <person name="Llorente I."/>
            <person name="Martins Dos Santos V.A."/>
            <person name="Jensen O.N."/>
            <person name="Pelaez A.I."/>
            <person name="Sanchez J."/>
            <person name="Ferrer M."/>
        </authorList>
    </citation>
    <scope>NUCLEOTIDE SEQUENCE</scope>
</reference>